<evidence type="ECO:0000256" key="2">
    <source>
        <dbReference type="ARBA" id="ARBA00004413"/>
    </source>
</evidence>
<comment type="subcellular location">
    <subcellularLocation>
        <location evidence="2">Cell membrane</location>
        <topology evidence="2">Peripheral membrane protein</topology>
        <orientation evidence="2">Cytoplasmic side</orientation>
    </subcellularLocation>
</comment>
<dbReference type="NCBIfam" id="NF005749">
    <property type="entry name" value="PRK07573.1"/>
    <property type="match status" value="1"/>
</dbReference>
<dbReference type="EMBL" id="FNQF01000001">
    <property type="protein sequence ID" value="SDZ79997.1"/>
    <property type="molecule type" value="Genomic_DNA"/>
</dbReference>
<evidence type="ECO:0000256" key="7">
    <source>
        <dbReference type="ARBA" id="ARBA00022630"/>
    </source>
</evidence>
<keyword evidence="6" id="KW-1003">Cell membrane</keyword>
<dbReference type="AlphaFoldDB" id="A0A1H3VYV3"/>
<keyword evidence="5" id="KW-0813">Transport</keyword>
<keyword evidence="11" id="KW-0472">Membrane</keyword>
<evidence type="ECO:0000256" key="6">
    <source>
        <dbReference type="ARBA" id="ARBA00022475"/>
    </source>
</evidence>
<keyword evidence="9" id="KW-0249">Electron transport</keyword>
<dbReference type="InterPro" id="IPR003953">
    <property type="entry name" value="FAD-dep_OxRdtase_2_FAD-bd"/>
</dbReference>
<protein>
    <recommendedName>
        <fullName evidence="4">succinate dehydrogenase</fullName>
        <ecNumber evidence="4">1.3.5.1</ecNumber>
    </recommendedName>
</protein>
<dbReference type="SUPFAM" id="SSF46977">
    <property type="entry name" value="Succinate dehydrogenase/fumarate reductase flavoprotein C-terminal domain"/>
    <property type="match status" value="1"/>
</dbReference>
<feature type="domain" description="FAD-dependent oxidoreductase 2 FAD-binding" evidence="14">
    <location>
        <begin position="36"/>
        <end position="470"/>
    </location>
</feature>
<evidence type="ECO:0000256" key="4">
    <source>
        <dbReference type="ARBA" id="ARBA00012792"/>
    </source>
</evidence>
<dbReference type="GO" id="GO:0050660">
    <property type="term" value="F:flavin adenine dinucleotide binding"/>
    <property type="evidence" value="ECO:0007669"/>
    <property type="project" value="TreeGrafter"/>
</dbReference>
<keyword evidence="17" id="KW-1185">Reference proteome</keyword>
<dbReference type="InterPro" id="IPR036188">
    <property type="entry name" value="FAD/NAD-bd_sf"/>
</dbReference>
<dbReference type="NCBIfam" id="TIGR01811">
    <property type="entry name" value="sdhA_Bsu"/>
    <property type="match status" value="1"/>
</dbReference>
<dbReference type="Pfam" id="PF02910">
    <property type="entry name" value="Succ_DH_flav_C"/>
    <property type="match status" value="1"/>
</dbReference>
<dbReference type="InterPro" id="IPR027477">
    <property type="entry name" value="Succ_DH/fumarate_Rdtase_cat_sf"/>
</dbReference>
<evidence type="ECO:0000259" key="15">
    <source>
        <dbReference type="Pfam" id="PF02910"/>
    </source>
</evidence>
<keyword evidence="10" id="KW-0560">Oxidoreductase</keyword>
<dbReference type="Gene3D" id="3.50.50.60">
    <property type="entry name" value="FAD/NAD(P)-binding domain"/>
    <property type="match status" value="2"/>
</dbReference>
<dbReference type="InterPro" id="IPR011280">
    <property type="entry name" value="Succ_DH/Fum_Rdt_flav_su"/>
</dbReference>
<dbReference type="EC" id="1.3.5.1" evidence="4"/>
<name>A0A1H3VYV3_9FLAO</name>
<dbReference type="FunFam" id="1.20.58.100:FF:000003">
    <property type="entry name" value="Succinate dehydrogenase flavoprotein subunit"/>
    <property type="match status" value="1"/>
</dbReference>
<evidence type="ECO:0000256" key="9">
    <source>
        <dbReference type="ARBA" id="ARBA00022982"/>
    </source>
</evidence>
<dbReference type="Gene3D" id="1.20.58.100">
    <property type="entry name" value="Fumarate reductase/succinate dehydrogenase flavoprotein-like, C-terminal domain"/>
    <property type="match status" value="1"/>
</dbReference>
<dbReference type="InterPro" id="IPR015939">
    <property type="entry name" value="Fum_Rdtase/Succ_DH_flav-like_C"/>
</dbReference>
<dbReference type="GO" id="GO:0009055">
    <property type="term" value="F:electron transfer activity"/>
    <property type="evidence" value="ECO:0007669"/>
    <property type="project" value="TreeGrafter"/>
</dbReference>
<evidence type="ECO:0000256" key="5">
    <source>
        <dbReference type="ARBA" id="ARBA00022448"/>
    </source>
</evidence>
<dbReference type="PRINTS" id="PR00368">
    <property type="entry name" value="FADPNR"/>
</dbReference>
<feature type="active site" description="Proton acceptor" evidence="13">
    <location>
        <position position="338"/>
    </location>
</feature>
<reference evidence="16 17" key="1">
    <citation type="submission" date="2016-10" db="EMBL/GenBank/DDBJ databases">
        <authorList>
            <person name="de Groot N.N."/>
        </authorList>
    </citation>
    <scope>NUCLEOTIDE SEQUENCE [LARGE SCALE GENOMIC DNA]</scope>
    <source>
        <strain evidence="16 17">DSM 23581</strain>
    </source>
</reference>
<dbReference type="RefSeq" id="WP_093238554.1">
    <property type="nucleotide sequence ID" value="NZ_FNQF01000001.1"/>
</dbReference>
<dbReference type="Pfam" id="PF00890">
    <property type="entry name" value="FAD_binding_2"/>
    <property type="match status" value="1"/>
</dbReference>
<evidence type="ECO:0000256" key="1">
    <source>
        <dbReference type="ARBA" id="ARBA00001974"/>
    </source>
</evidence>
<keyword evidence="7" id="KW-0285">Flavoprotein</keyword>
<gene>
    <name evidence="16" type="ORF">SAMN05421540_101347</name>
</gene>
<evidence type="ECO:0000256" key="8">
    <source>
        <dbReference type="ARBA" id="ARBA00022827"/>
    </source>
</evidence>
<evidence type="ECO:0000256" key="11">
    <source>
        <dbReference type="ARBA" id="ARBA00023136"/>
    </source>
</evidence>
<dbReference type="InterPro" id="IPR030664">
    <property type="entry name" value="SdhA/FrdA/AprA"/>
</dbReference>
<dbReference type="SUPFAM" id="SSF51905">
    <property type="entry name" value="FAD/NAD(P)-binding domain"/>
    <property type="match status" value="1"/>
</dbReference>
<evidence type="ECO:0000256" key="13">
    <source>
        <dbReference type="PIRSR" id="PIRSR630664-50"/>
    </source>
</evidence>
<dbReference type="GO" id="GO:0009061">
    <property type="term" value="P:anaerobic respiration"/>
    <property type="evidence" value="ECO:0007669"/>
    <property type="project" value="TreeGrafter"/>
</dbReference>
<dbReference type="PRINTS" id="PR00411">
    <property type="entry name" value="PNDRDTASEI"/>
</dbReference>
<evidence type="ECO:0000313" key="16">
    <source>
        <dbReference type="EMBL" id="SDZ79997.1"/>
    </source>
</evidence>
<dbReference type="FunFam" id="3.50.50.60:FF:000009">
    <property type="entry name" value="Succinate dehydrogenase flavoprotein subunit"/>
    <property type="match status" value="1"/>
</dbReference>
<comment type="cofactor">
    <cofactor evidence="1">
        <name>FAD</name>
        <dbReference type="ChEBI" id="CHEBI:57692"/>
    </cofactor>
</comment>
<keyword evidence="8" id="KW-0274">FAD</keyword>
<comment type="catalytic activity">
    <reaction evidence="12">
        <text>a quinone + succinate = fumarate + a quinol</text>
        <dbReference type="Rhea" id="RHEA:40523"/>
        <dbReference type="ChEBI" id="CHEBI:24646"/>
        <dbReference type="ChEBI" id="CHEBI:29806"/>
        <dbReference type="ChEBI" id="CHEBI:30031"/>
        <dbReference type="ChEBI" id="CHEBI:132124"/>
        <dbReference type="EC" id="1.3.5.1"/>
    </reaction>
</comment>
<evidence type="ECO:0000256" key="3">
    <source>
        <dbReference type="ARBA" id="ARBA00008040"/>
    </source>
</evidence>
<sequence length="667" mass="74551">MSVLDSKVPQGPIADKWTKYKNEIDLVNPANKRNIDVIVVGTGLAGGSAAATLAELGYNVKTFCFQDSPRRAHSIAAQGGINAAKNYQGDGDSNYRLFYDTVKGGDYRSREENVYRLAEVSGNIIDQCVAQGVPFAREYGGLLDNRSFGGVLVSRTFYAKGQTGQQLLLGAYSAMNRQINRGKIQAFNRHEMMELVVVDGKARGIIARDLVTGEIERHSAHAVVIASGGYGNVFYLSTNAMGSNVTAAWRTHKKGAFFANPCYTQIHPTCIPVSGDLQAKLTLMSESLRNDGRIWVPKKKEDSIAIREGKLKPTQIDEENRDYYLERRYPAFGNLVPRDVASRAAKERCDAGFGVNKQGQAVYLDFKSAIHRYGKEKAFTSGHKNPSQEEIIRLGKQVVESKYGNLFDMYQKITDENPYETPMMIYPAVHYTMGGLWVDYDLMTTVPGCYAIGEANFSDHGANRLGASALMQGLADGYFVLPYTIGNYLADDIRTGEISTDSKEFEEAEKSVRNTIDKLINVNGEKPVDYFHRKLGLIMWNKSGMSRNAKGLEEAIHEIAELRDEFYKNVRVTGKAESKNAELEKATRVADFLELAELFAKDALHRNESCGGHFREEYQTEDGEAMRDDENFKYVAAWEFKGKPSEAVMHKEDLNFENIELKTRSYK</sequence>
<dbReference type="PANTHER" id="PTHR11632">
    <property type="entry name" value="SUCCINATE DEHYDROGENASE 2 FLAVOPROTEIN SUBUNIT"/>
    <property type="match status" value="1"/>
</dbReference>
<dbReference type="Proteomes" id="UP000198820">
    <property type="component" value="Unassembled WGS sequence"/>
</dbReference>
<evidence type="ECO:0000313" key="17">
    <source>
        <dbReference type="Proteomes" id="UP000198820"/>
    </source>
</evidence>
<dbReference type="GO" id="GO:0005886">
    <property type="term" value="C:plasma membrane"/>
    <property type="evidence" value="ECO:0007669"/>
    <property type="project" value="UniProtKB-SubCell"/>
</dbReference>
<evidence type="ECO:0000256" key="10">
    <source>
        <dbReference type="ARBA" id="ARBA00023002"/>
    </source>
</evidence>
<proteinExistence type="inferred from homology"/>
<dbReference type="InterPro" id="IPR037099">
    <property type="entry name" value="Fum_R/Succ_DH_flav-like_C_sf"/>
</dbReference>
<evidence type="ECO:0000259" key="14">
    <source>
        <dbReference type="Pfam" id="PF00890"/>
    </source>
</evidence>
<feature type="domain" description="Fumarate reductase/succinate dehydrogenase flavoprotein-like C-terminal" evidence="15">
    <location>
        <begin position="532"/>
        <end position="666"/>
    </location>
</feature>
<dbReference type="PANTHER" id="PTHR11632:SF53">
    <property type="entry name" value="SUCCINATE DEHYDROGENASE FLAVOPROTEIN SUBUNIT"/>
    <property type="match status" value="1"/>
</dbReference>
<dbReference type="Gene3D" id="3.90.700.10">
    <property type="entry name" value="Succinate dehydrogenase/fumarate reductase flavoprotein, catalytic domain"/>
    <property type="match status" value="1"/>
</dbReference>
<accession>A0A1H3VYV3</accession>
<evidence type="ECO:0000256" key="12">
    <source>
        <dbReference type="ARBA" id="ARBA00049220"/>
    </source>
</evidence>
<dbReference type="STRING" id="908615.SAMN05421540_101347"/>
<organism evidence="16 17">
    <name type="scientific">Psychroflexus halocasei</name>
    <dbReference type="NCBI Taxonomy" id="908615"/>
    <lineage>
        <taxon>Bacteria</taxon>
        <taxon>Pseudomonadati</taxon>
        <taxon>Bacteroidota</taxon>
        <taxon>Flavobacteriia</taxon>
        <taxon>Flavobacteriales</taxon>
        <taxon>Flavobacteriaceae</taxon>
        <taxon>Psychroflexus</taxon>
    </lineage>
</organism>
<dbReference type="SUPFAM" id="SSF56425">
    <property type="entry name" value="Succinate dehydrogenase/fumarate reductase flavoprotein, catalytic domain"/>
    <property type="match status" value="1"/>
</dbReference>
<comment type="similarity">
    <text evidence="3">Belongs to the FAD-dependent oxidoreductase 2 family. FRD/SDH subfamily.</text>
</comment>
<dbReference type="GO" id="GO:0008177">
    <property type="term" value="F:succinate dehydrogenase (quinone) activity"/>
    <property type="evidence" value="ECO:0007669"/>
    <property type="project" value="UniProtKB-EC"/>
</dbReference>